<dbReference type="EMBL" id="JBHSAX010000023">
    <property type="protein sequence ID" value="MFC3965777.1"/>
    <property type="molecule type" value="Genomic_DNA"/>
</dbReference>
<dbReference type="InterPro" id="IPR009061">
    <property type="entry name" value="DNA-bd_dom_put_sf"/>
</dbReference>
<comment type="caution">
    <text evidence="3">The sequence shown here is derived from an EMBL/GenBank/DDBJ whole genome shotgun (WGS) entry which is preliminary data.</text>
</comment>
<proteinExistence type="predicted"/>
<dbReference type="PRINTS" id="PR00507">
    <property type="entry name" value="N12N6MTFRASE"/>
</dbReference>
<keyword evidence="3" id="KW-0808">Transferase</keyword>
<dbReference type="InterPro" id="IPR029063">
    <property type="entry name" value="SAM-dependent_MTases_sf"/>
</dbReference>
<feature type="domain" description="DNA methylase adenine-specific" evidence="2">
    <location>
        <begin position="146"/>
        <end position="367"/>
    </location>
</feature>
<name>A0ABV8E1Z8_9NOCA</name>
<organism evidence="3 4">
    <name type="scientific">Nocardia jiangsuensis</name>
    <dbReference type="NCBI Taxonomy" id="1691563"/>
    <lineage>
        <taxon>Bacteria</taxon>
        <taxon>Bacillati</taxon>
        <taxon>Actinomycetota</taxon>
        <taxon>Actinomycetes</taxon>
        <taxon>Mycobacteriales</taxon>
        <taxon>Nocardiaceae</taxon>
        <taxon>Nocardia</taxon>
    </lineage>
</organism>
<dbReference type="Pfam" id="PF02384">
    <property type="entry name" value="N6_Mtase"/>
    <property type="match status" value="1"/>
</dbReference>
<evidence type="ECO:0000313" key="4">
    <source>
        <dbReference type="Proteomes" id="UP001595696"/>
    </source>
</evidence>
<protein>
    <submittedName>
        <fullName evidence="3">N-6 DNA methylase</fullName>
    </submittedName>
</protein>
<keyword evidence="3" id="KW-0489">Methyltransferase</keyword>
<dbReference type="SUPFAM" id="SSF116734">
    <property type="entry name" value="DNA methylase specificity domain"/>
    <property type="match status" value="1"/>
</dbReference>
<keyword evidence="1" id="KW-0680">Restriction system</keyword>
<evidence type="ECO:0000256" key="1">
    <source>
        <dbReference type="ARBA" id="ARBA00022747"/>
    </source>
</evidence>
<dbReference type="CDD" id="cd02440">
    <property type="entry name" value="AdoMet_MTases"/>
    <property type="match status" value="1"/>
</dbReference>
<dbReference type="SUPFAM" id="SSF53335">
    <property type="entry name" value="S-adenosyl-L-methionine-dependent methyltransferases"/>
    <property type="match status" value="1"/>
</dbReference>
<reference evidence="4" key="1">
    <citation type="journal article" date="2019" name="Int. J. Syst. Evol. Microbiol.">
        <title>The Global Catalogue of Microorganisms (GCM) 10K type strain sequencing project: providing services to taxonomists for standard genome sequencing and annotation.</title>
        <authorList>
            <consortium name="The Broad Institute Genomics Platform"/>
            <consortium name="The Broad Institute Genome Sequencing Center for Infectious Disease"/>
            <person name="Wu L."/>
            <person name="Ma J."/>
        </authorList>
    </citation>
    <scope>NUCLEOTIDE SEQUENCE [LARGE SCALE GENOMIC DNA]</scope>
    <source>
        <strain evidence="4">CGMCC 4.7330</strain>
    </source>
</reference>
<evidence type="ECO:0000259" key="2">
    <source>
        <dbReference type="Pfam" id="PF02384"/>
    </source>
</evidence>
<dbReference type="GO" id="GO:0032259">
    <property type="term" value="P:methylation"/>
    <property type="evidence" value="ECO:0007669"/>
    <property type="project" value="UniProtKB-KW"/>
</dbReference>
<dbReference type="RefSeq" id="WP_378615942.1">
    <property type="nucleotide sequence ID" value="NZ_JBHSAX010000023.1"/>
</dbReference>
<dbReference type="PROSITE" id="PS00092">
    <property type="entry name" value="N6_MTASE"/>
    <property type="match status" value="1"/>
</dbReference>
<sequence length="622" mass="66578">MTTISAADLSRLAGVTRATVSNWRRRHADFPKPVGGTETRPVFDLDEVRSWLAEHRIEAGETPLAELRTLLRGEVRPEAVTQLMRELRLADGAWALDDATDPVLAARAVPLLERVRRADGVRVAVDALADRALEDELAPSLHRTAEPLAALMAELVTDPADPLRTVFDPACGSGALLLAAANNGATELRGQDTVPVQVERARLTVAAETGLDIDIRLGDSLRADAFPGLLADAVLTDPPYGQRDWGAAELAFDTRWQYGLPSKMESELAWVQHAIAHLRPGGSAAVLLPPAVAARASGRKIRAGLVRAGVLRAVIGLPQGASAPWQVGLQIWVLRRPLPEPRSAESVLFVDITQMSDEQDIDWAVLTERVLGAWRAGGGTEPAAAVVAAIDLLDEAVDLTPARHVHPALDTGALTARLESATRRSAAAAAELGALRDALDDWLEGPGRGWRRVSIAELADHGWLRWFRSQREDSVDPGIEAGDVLVALGRAERLNGHAVRVAESEDVADARGPNLHTLRVDPEHLDPWFLAGFLFAGNGAAARTATVRFDPGKLRVPVLALPEQRRYGALLRTMFRLRKAAGRAAAAIEELNDTMVSGLTAGVLAPAGAPEHIDGDPFGAEG</sequence>
<keyword evidence="4" id="KW-1185">Reference proteome</keyword>
<gene>
    <name evidence="3" type="ORF">ACFO0B_27630</name>
</gene>
<dbReference type="InterPro" id="IPR036388">
    <property type="entry name" value="WH-like_DNA-bd_sf"/>
</dbReference>
<dbReference type="Gene3D" id="3.40.50.150">
    <property type="entry name" value="Vaccinia Virus protein VP39"/>
    <property type="match status" value="1"/>
</dbReference>
<dbReference type="PANTHER" id="PTHR42998:SF1">
    <property type="entry name" value="TYPE I RESTRICTION ENZYME HINDI METHYLASE SUBUNIT"/>
    <property type="match status" value="1"/>
</dbReference>
<evidence type="ECO:0000313" key="3">
    <source>
        <dbReference type="EMBL" id="MFC3965777.1"/>
    </source>
</evidence>
<dbReference type="SUPFAM" id="SSF46955">
    <property type="entry name" value="Putative DNA-binding domain"/>
    <property type="match status" value="1"/>
</dbReference>
<dbReference type="GO" id="GO:0008168">
    <property type="term" value="F:methyltransferase activity"/>
    <property type="evidence" value="ECO:0007669"/>
    <property type="project" value="UniProtKB-KW"/>
</dbReference>
<dbReference type="InterPro" id="IPR052916">
    <property type="entry name" value="Type-I_RE_MTase_Subunit"/>
</dbReference>
<dbReference type="InterPro" id="IPR002052">
    <property type="entry name" value="DNA_methylase_N6_adenine_CS"/>
</dbReference>
<dbReference type="PANTHER" id="PTHR42998">
    <property type="entry name" value="TYPE I RESTRICTION ENZYME HINDVIIP M PROTEIN-RELATED"/>
    <property type="match status" value="1"/>
</dbReference>
<dbReference type="Gene3D" id="1.10.10.10">
    <property type="entry name" value="Winged helix-like DNA-binding domain superfamily/Winged helix DNA-binding domain"/>
    <property type="match status" value="1"/>
</dbReference>
<accession>A0ABV8E1Z8</accession>
<dbReference type="Proteomes" id="UP001595696">
    <property type="component" value="Unassembled WGS sequence"/>
</dbReference>
<dbReference type="InterPro" id="IPR003356">
    <property type="entry name" value="DNA_methylase_A-5"/>
</dbReference>